<organism evidence="9 10">
    <name type="scientific">Pyrodictium abyssi</name>
    <dbReference type="NCBI Taxonomy" id="54256"/>
    <lineage>
        <taxon>Archaea</taxon>
        <taxon>Thermoproteota</taxon>
        <taxon>Thermoprotei</taxon>
        <taxon>Desulfurococcales</taxon>
        <taxon>Pyrodictiaceae</taxon>
        <taxon>Pyrodictium</taxon>
    </lineage>
</organism>
<evidence type="ECO:0000256" key="3">
    <source>
        <dbReference type="ARBA" id="ARBA00022448"/>
    </source>
</evidence>
<dbReference type="InterPro" id="IPR004776">
    <property type="entry name" value="Mem_transp_PIN-like"/>
</dbReference>
<protein>
    <recommendedName>
        <fullName evidence="11">Permease</fullName>
    </recommendedName>
</protein>
<feature type="transmembrane region" description="Helical" evidence="8">
    <location>
        <begin position="218"/>
        <end position="241"/>
    </location>
</feature>
<feature type="transmembrane region" description="Helical" evidence="8">
    <location>
        <begin position="169"/>
        <end position="195"/>
    </location>
</feature>
<dbReference type="PANTHER" id="PTHR36838:SF3">
    <property type="entry name" value="TRANSPORTER AUXIN EFFLUX CARRIER EC FAMILY"/>
    <property type="match status" value="1"/>
</dbReference>
<dbReference type="Gene3D" id="1.20.1530.20">
    <property type="match status" value="1"/>
</dbReference>
<evidence type="ECO:0000256" key="4">
    <source>
        <dbReference type="ARBA" id="ARBA00022475"/>
    </source>
</evidence>
<dbReference type="PANTHER" id="PTHR36838">
    <property type="entry name" value="AUXIN EFFLUX CARRIER FAMILY PROTEIN"/>
    <property type="match status" value="1"/>
</dbReference>
<feature type="transmembrane region" description="Helical" evidence="8">
    <location>
        <begin position="60"/>
        <end position="82"/>
    </location>
</feature>
<evidence type="ECO:0000256" key="6">
    <source>
        <dbReference type="ARBA" id="ARBA00022989"/>
    </source>
</evidence>
<keyword evidence="7 8" id="KW-0472">Membrane</keyword>
<reference evidence="9 10" key="1">
    <citation type="submission" date="2023-09" db="EMBL/GenBank/DDBJ databases">
        <title>Pyrofollis japonicus gen. nov. sp. nov., a novel member of the family Pyrodictiaceae isolated from the Iheya North hydrothermal field.</title>
        <authorList>
            <person name="Miyazaki U."/>
            <person name="Sanari M."/>
            <person name="Tame A."/>
            <person name="Kitajima M."/>
            <person name="Okamoto A."/>
            <person name="Sawayama S."/>
            <person name="Miyazaki J."/>
            <person name="Takai K."/>
            <person name="Nakagawa S."/>
        </authorList>
    </citation>
    <scope>NUCLEOTIDE SEQUENCE [LARGE SCALE GENOMIC DNA]</scope>
    <source>
        <strain evidence="9 10">AV2</strain>
    </source>
</reference>
<dbReference type="Proteomes" id="UP001341135">
    <property type="component" value="Chromosome"/>
</dbReference>
<dbReference type="Pfam" id="PF03547">
    <property type="entry name" value="Mem_trans"/>
    <property type="match status" value="1"/>
</dbReference>
<name>A0ABN6ZKT2_9CREN</name>
<evidence type="ECO:0000313" key="10">
    <source>
        <dbReference type="Proteomes" id="UP001341135"/>
    </source>
</evidence>
<evidence type="ECO:0000256" key="7">
    <source>
        <dbReference type="ARBA" id="ARBA00023136"/>
    </source>
</evidence>
<sequence>MLVVISAVGSIITAAVGIPRLLRGLPVSSIGAAVLAAGIHNSAFLPVPLMLILYGDAGPAALYSAIINMVIVLVVPVIVGVYSETAGKGNIARRVTSSIARFPPFYALVAGAMLRTLLADNNTLVSVLGHVGRVAAESTLTSFYLVGAVLATAGLAVDRPTLVIAVWRLLVEPLLAIAASIVLGLEGIWLAGALIEACMPPATMNIVFAITYGLDEKLVARAIGFTMPLSIVVSLLIRLFVVAP</sequence>
<evidence type="ECO:0000256" key="1">
    <source>
        <dbReference type="ARBA" id="ARBA00004651"/>
    </source>
</evidence>
<comment type="subcellular location">
    <subcellularLocation>
        <location evidence="1">Cell membrane</location>
        <topology evidence="1">Multi-pass membrane protein</topology>
    </subcellularLocation>
</comment>
<evidence type="ECO:0000256" key="2">
    <source>
        <dbReference type="ARBA" id="ARBA00010145"/>
    </source>
</evidence>
<accession>A0ABN6ZKT2</accession>
<feature type="transmembrane region" description="Helical" evidence="8">
    <location>
        <begin position="139"/>
        <end position="157"/>
    </location>
</feature>
<keyword evidence="6 8" id="KW-1133">Transmembrane helix</keyword>
<dbReference type="EMBL" id="AP028907">
    <property type="protein sequence ID" value="BES80829.1"/>
    <property type="molecule type" value="Genomic_DNA"/>
</dbReference>
<feature type="transmembrane region" description="Helical" evidence="8">
    <location>
        <begin position="102"/>
        <end position="119"/>
    </location>
</feature>
<gene>
    <name evidence="9" type="ORF">PABY_03960</name>
</gene>
<proteinExistence type="inferred from homology"/>
<keyword evidence="10" id="KW-1185">Reference proteome</keyword>
<keyword evidence="5 8" id="KW-0812">Transmembrane</keyword>
<keyword evidence="4" id="KW-1003">Cell membrane</keyword>
<keyword evidence="3" id="KW-0813">Transport</keyword>
<evidence type="ECO:0008006" key="11">
    <source>
        <dbReference type="Google" id="ProtNLM"/>
    </source>
</evidence>
<evidence type="ECO:0000256" key="5">
    <source>
        <dbReference type="ARBA" id="ARBA00022692"/>
    </source>
</evidence>
<dbReference type="InterPro" id="IPR038770">
    <property type="entry name" value="Na+/solute_symporter_sf"/>
</dbReference>
<evidence type="ECO:0000256" key="8">
    <source>
        <dbReference type="SAM" id="Phobius"/>
    </source>
</evidence>
<evidence type="ECO:0000313" key="9">
    <source>
        <dbReference type="EMBL" id="BES80829.1"/>
    </source>
</evidence>
<comment type="similarity">
    <text evidence="2">Belongs to the auxin efflux carrier (TC 2.A.69) family.</text>
</comment>